<feature type="region of interest" description="Disordered" evidence="4">
    <location>
        <begin position="34"/>
        <end position="65"/>
    </location>
</feature>
<evidence type="ECO:0000313" key="5">
    <source>
        <dbReference type="EMBL" id="CEP61810.1"/>
    </source>
</evidence>
<evidence type="ECO:0000313" key="6">
    <source>
        <dbReference type="Proteomes" id="UP000054304"/>
    </source>
</evidence>
<dbReference type="GO" id="GO:0006412">
    <property type="term" value="P:translation"/>
    <property type="evidence" value="ECO:0007669"/>
    <property type="project" value="InterPro"/>
</dbReference>
<dbReference type="SUPFAM" id="SSF143034">
    <property type="entry name" value="L35p-like"/>
    <property type="match status" value="1"/>
</dbReference>
<proteinExistence type="inferred from homology"/>
<dbReference type="HOGENOM" id="CLU_166987_1_0_1"/>
<name>A0A0C7MW48_9SACH</name>
<dbReference type="InterPro" id="IPR001706">
    <property type="entry name" value="Ribosomal_bL35"/>
</dbReference>
<evidence type="ECO:0000256" key="1">
    <source>
        <dbReference type="ARBA" id="ARBA00006598"/>
    </source>
</evidence>
<feature type="compositionally biased region" description="Basic residues" evidence="4">
    <location>
        <begin position="34"/>
        <end position="55"/>
    </location>
</feature>
<dbReference type="Pfam" id="PF01632">
    <property type="entry name" value="Ribosomal_L35p"/>
    <property type="match status" value="1"/>
</dbReference>
<keyword evidence="2" id="KW-0689">Ribosomal protein</keyword>
<dbReference type="InterPro" id="IPR037229">
    <property type="entry name" value="Ribosomal_bL35_sf"/>
</dbReference>
<gene>
    <name evidence="5" type="ORF">LALA0_S04e01222g</name>
</gene>
<evidence type="ECO:0000256" key="2">
    <source>
        <dbReference type="ARBA" id="ARBA00022980"/>
    </source>
</evidence>
<sequence>MLEYLMRSVANCGRIFNRVQSPILVQSRTLMKTHKGTAKRWKKTSTSYKRGRAGRNHGNAGWSRSSLKSLSGKTLAHSTHIKHLKRLLPYQ</sequence>
<dbReference type="RefSeq" id="XP_022628042.1">
    <property type="nucleotide sequence ID" value="XM_022772592.1"/>
</dbReference>
<dbReference type="STRING" id="1245769.A0A0C7MW48"/>
<dbReference type="OrthoDB" id="162638at2759"/>
<dbReference type="Proteomes" id="UP000054304">
    <property type="component" value="Unassembled WGS sequence"/>
</dbReference>
<protein>
    <submittedName>
        <fullName evidence="5">LALA0S04e01222g1_1</fullName>
    </submittedName>
</protein>
<dbReference type="InterPro" id="IPR021137">
    <property type="entry name" value="Ribosomal_bL35-like"/>
</dbReference>
<accession>A0A0C7MW48</accession>
<dbReference type="GO" id="GO:0003735">
    <property type="term" value="F:structural constituent of ribosome"/>
    <property type="evidence" value="ECO:0007669"/>
    <property type="project" value="EnsemblFungi"/>
</dbReference>
<organism evidence="5 6">
    <name type="scientific">Lachancea lanzarotensis</name>
    <dbReference type="NCBI Taxonomy" id="1245769"/>
    <lineage>
        <taxon>Eukaryota</taxon>
        <taxon>Fungi</taxon>
        <taxon>Dikarya</taxon>
        <taxon>Ascomycota</taxon>
        <taxon>Saccharomycotina</taxon>
        <taxon>Saccharomycetes</taxon>
        <taxon>Saccharomycetales</taxon>
        <taxon>Saccharomycetaceae</taxon>
        <taxon>Lachancea</taxon>
    </lineage>
</organism>
<keyword evidence="6" id="KW-1185">Reference proteome</keyword>
<evidence type="ECO:0000256" key="3">
    <source>
        <dbReference type="ARBA" id="ARBA00023274"/>
    </source>
</evidence>
<dbReference type="GeneID" id="34685252"/>
<comment type="similarity">
    <text evidence="1">Belongs to the bacterial ribosomal protein bL35 family.</text>
</comment>
<dbReference type="Gene3D" id="4.10.410.60">
    <property type="match status" value="1"/>
</dbReference>
<dbReference type="PANTHER" id="PTHR33343:SF1">
    <property type="entry name" value="LARGE RIBOSOMAL SUBUNIT PROTEIN BL35M"/>
    <property type="match status" value="1"/>
</dbReference>
<keyword evidence="3" id="KW-0687">Ribonucleoprotein</keyword>
<dbReference type="EMBL" id="LN736363">
    <property type="protein sequence ID" value="CEP61810.1"/>
    <property type="molecule type" value="Genomic_DNA"/>
</dbReference>
<evidence type="ECO:0000256" key="4">
    <source>
        <dbReference type="SAM" id="MobiDB-lite"/>
    </source>
</evidence>
<reference evidence="5 6" key="1">
    <citation type="submission" date="2014-12" db="EMBL/GenBank/DDBJ databases">
        <authorList>
            <person name="Neuveglise Cecile"/>
        </authorList>
    </citation>
    <scope>NUCLEOTIDE SEQUENCE [LARGE SCALE GENOMIC DNA]</scope>
    <source>
        <strain evidence="5 6">CBS 12615</strain>
    </source>
</reference>
<dbReference type="PANTHER" id="PTHR33343">
    <property type="entry name" value="54S RIBOSOMAL PROTEIN BL35M"/>
    <property type="match status" value="1"/>
</dbReference>
<dbReference type="AlphaFoldDB" id="A0A0C7MW48"/>
<dbReference type="GO" id="GO:0005762">
    <property type="term" value="C:mitochondrial large ribosomal subunit"/>
    <property type="evidence" value="ECO:0007669"/>
    <property type="project" value="EnsemblFungi"/>
</dbReference>